<dbReference type="EnsemblMetazoa" id="AALFPA23_003490.R3874">
    <property type="protein sequence ID" value="AALFPA23_003490.P3874"/>
    <property type="gene ID" value="AALFPA23_003490"/>
</dbReference>
<evidence type="ECO:0000256" key="3">
    <source>
        <dbReference type="ARBA" id="ARBA00022833"/>
    </source>
</evidence>
<sequence length="1453" mass="162904">MSSRTLRSNRSGKPNQVVGAKNSANSGVQVVVTGDPEESHPGRTCQVCRGMDTDEMVQCDDCQKWHHFQCVGVTQQIENFPWSCAKCGIAKGVQESISTAGAHQGSGGVSVRLSEVDLNSLPVLPHQQVETQPQTSRVTDGTIQKKNVNQTPFVTFLRWVVNTSREPSRNASRASSVSSSHSSQALAKLKLQKLEELRAIERREAEQQRAIVADEAKKEKAYLDQKYHLLEQAMSESGSSRDDSVSRTEHWVASTSQPRLLNTGDQLDLNQRFGKIQLAHTTSVRVGSSRSSLPEPNPPDPFPVPESLLTYSVDPPATDGRMQPLTVGSVNPVLQGTQTEPVTSMEAQRRVSIAQTPHSGAYGVFQSGRSLDATRSAPHSALRVQPRNSVSRNPEANQPCQFSQGVSTPEYQQFAPHPIQSRVHLPNAPHSSTMRASRVYDHEEDMDPCPISRKQLAARQAITKDLPAFSGNPEEWPLFFSTFNSTTTLCGFTNEENIVRLQRSLKGRAYEAVKSRLLHPANVNGVISTLKMLFGQPELIVHTMMSKINSLPSLREDKLEALVDFAVSVENFCATADACGLEEYLYNISFLHQLVNKLPPSIKLNWAQYRRTLPTVNLSSFSNWLYSLAEAASAITIPNVTFESKTVRSDSRTTKRNNPYVNAHSEEASSGFHSAAPSNVETATGRCPVCEESCTSIANCKGFLELSRDARWATVRDLGLCRRCLRQHKGWCQAKLCGRNGCELKHHELLHNEQKGVQLPSTTSSNNPNEASPAQGQYSTPHPVPISSEHGCHAHQVTSSQVLFRYLPIVLHGKYHSIQTFAFLDDGSELTLLDNELADELQLEGEPMPLCLHWTGGAKRREEESRSVKLEVSAKHNESKTYSITGVRTVAELLLPSQTLNLEELSQRYPHLKGLPISSYQNVRPRILIGMKDQHLSLVQKSREGALHQPIAVKTRLGWTVCGGGNQDNSANLAHSVFHVCACDSLSDVNLHQKMKEYFAVDSLGVAQPLKTLRSTEEERAISLLEARTIFKGDRYETGLLWRYDNPRLPDSLPMALQRLQCLKKRMDKNPKLAEALNQKISDLVVKGYARKLNEEELNQKYPRIWYLPIFPVTNINKPGKIRMVWDAAATTHGVSLNSALLKGPDQLSELFAILVQFREGRIALSGDVREMFLQVLMRAEDQQCQRFLWYDQDGTLHVYVLQVMSFGACCSPSSAHYVKNLNAKRFQGDYPAAAEVIIKRHYVDDMLVSVATEEEAIKLAQQVKQVHAEGGFEIRNWISNSKRVVQALQEAGTEEKNLDMSSEIATEKVLGMWWCTESDTFTYKVGWDRYGRALLEGRHRPTKREMLRILMSMFNPLGLIAQFLMYLKILLQEVWRSGIDWDDQIDDVLYKKWQTWLEVLPQVERIFLEATFVNKLLQTETSNFTHLLMRVRMELPLPATYVSPMAISWNVA</sequence>
<dbReference type="Proteomes" id="UP000069940">
    <property type="component" value="Unassembled WGS sequence"/>
</dbReference>
<evidence type="ECO:0000256" key="1">
    <source>
        <dbReference type="ARBA" id="ARBA00022723"/>
    </source>
</evidence>
<dbReference type="GeneID" id="134286946"/>
<dbReference type="InterPro" id="IPR043502">
    <property type="entry name" value="DNA/RNA_pol_sf"/>
</dbReference>
<feature type="compositionally biased region" description="Polar residues" evidence="6">
    <location>
        <begin position="759"/>
        <end position="780"/>
    </location>
</feature>
<dbReference type="Pfam" id="PF00628">
    <property type="entry name" value="PHD"/>
    <property type="match status" value="1"/>
</dbReference>
<dbReference type="InterPro" id="IPR043128">
    <property type="entry name" value="Rev_trsase/Diguanyl_cyclase"/>
</dbReference>
<feature type="compositionally biased region" description="Polar residues" evidence="6">
    <location>
        <begin position="128"/>
        <end position="144"/>
    </location>
</feature>
<dbReference type="Gene3D" id="3.30.40.10">
    <property type="entry name" value="Zinc/RING finger domain, C3HC4 (zinc finger)"/>
    <property type="match status" value="1"/>
</dbReference>
<dbReference type="PANTHER" id="PTHR47331:SF5">
    <property type="entry name" value="RIBONUCLEASE H"/>
    <property type="match status" value="1"/>
</dbReference>
<dbReference type="PROSITE" id="PS01359">
    <property type="entry name" value="ZF_PHD_1"/>
    <property type="match status" value="1"/>
</dbReference>
<keyword evidence="1" id="KW-0479">Metal-binding</keyword>
<evidence type="ECO:0000256" key="5">
    <source>
        <dbReference type="SAM" id="Coils"/>
    </source>
</evidence>
<dbReference type="SUPFAM" id="SSF57903">
    <property type="entry name" value="FYVE/PHD zinc finger"/>
    <property type="match status" value="1"/>
</dbReference>
<dbReference type="SUPFAM" id="SSF56672">
    <property type="entry name" value="DNA/RNA polymerases"/>
    <property type="match status" value="1"/>
</dbReference>
<keyword evidence="5" id="KW-0175">Coiled coil</keyword>
<dbReference type="InterPro" id="IPR019786">
    <property type="entry name" value="Zinc_finger_PHD-type_CS"/>
</dbReference>
<reference evidence="9" key="1">
    <citation type="journal article" date="2015" name="Proc. Natl. Acad. Sci. U.S.A.">
        <title>Genome sequence of the Asian Tiger mosquito, Aedes albopictus, reveals insights into its biology, genetics, and evolution.</title>
        <authorList>
            <person name="Chen X.G."/>
            <person name="Jiang X."/>
            <person name="Gu J."/>
            <person name="Xu M."/>
            <person name="Wu Y."/>
            <person name="Deng Y."/>
            <person name="Zhang C."/>
            <person name="Bonizzoni M."/>
            <person name="Dermauw W."/>
            <person name="Vontas J."/>
            <person name="Armbruster P."/>
            <person name="Huang X."/>
            <person name="Yang Y."/>
            <person name="Zhang H."/>
            <person name="He W."/>
            <person name="Peng H."/>
            <person name="Liu Y."/>
            <person name="Wu K."/>
            <person name="Chen J."/>
            <person name="Lirakis M."/>
            <person name="Topalis P."/>
            <person name="Van Leeuwen T."/>
            <person name="Hall A.B."/>
            <person name="Jiang X."/>
            <person name="Thorpe C."/>
            <person name="Mueller R.L."/>
            <person name="Sun C."/>
            <person name="Waterhouse R.M."/>
            <person name="Yan G."/>
            <person name="Tu Z.J."/>
            <person name="Fang X."/>
            <person name="James A.A."/>
        </authorList>
    </citation>
    <scope>NUCLEOTIDE SEQUENCE [LARGE SCALE GENOMIC DNA]</scope>
    <source>
        <strain evidence="9">Foshan</strain>
    </source>
</reference>
<feature type="region of interest" description="Disordered" evidence="6">
    <location>
        <begin position="758"/>
        <end position="790"/>
    </location>
</feature>
<feature type="region of interest" description="Disordered" evidence="6">
    <location>
        <begin position="648"/>
        <end position="677"/>
    </location>
</feature>
<keyword evidence="2 4" id="KW-0863">Zinc-finger</keyword>
<dbReference type="PROSITE" id="PS50016">
    <property type="entry name" value="ZF_PHD_2"/>
    <property type="match status" value="1"/>
</dbReference>
<dbReference type="CDD" id="cd01644">
    <property type="entry name" value="RT_pepA17"/>
    <property type="match status" value="1"/>
</dbReference>
<proteinExistence type="predicted"/>
<keyword evidence="3" id="KW-0862">Zinc</keyword>
<dbReference type="Pfam" id="PF03564">
    <property type="entry name" value="DUF1759"/>
    <property type="match status" value="1"/>
</dbReference>
<name>A0ABM1XWD1_AEDAL</name>
<evidence type="ECO:0000313" key="8">
    <source>
        <dbReference type="EnsemblMetazoa" id="AALFPA23_003490.P3874"/>
    </source>
</evidence>
<evidence type="ECO:0000259" key="7">
    <source>
        <dbReference type="PROSITE" id="PS50016"/>
    </source>
</evidence>
<feature type="region of interest" description="Disordered" evidence="6">
    <location>
        <begin position="124"/>
        <end position="144"/>
    </location>
</feature>
<feature type="region of interest" description="Disordered" evidence="6">
    <location>
        <begin position="1"/>
        <end position="41"/>
    </location>
</feature>
<reference evidence="8" key="2">
    <citation type="submission" date="2025-05" db="UniProtKB">
        <authorList>
            <consortium name="EnsemblMetazoa"/>
        </authorList>
    </citation>
    <scope>IDENTIFICATION</scope>
    <source>
        <strain evidence="8">Foshan</strain>
    </source>
</reference>
<evidence type="ECO:0000256" key="2">
    <source>
        <dbReference type="ARBA" id="ARBA00022771"/>
    </source>
</evidence>
<dbReference type="Pfam" id="PF05380">
    <property type="entry name" value="Peptidase_A17"/>
    <property type="match status" value="1"/>
</dbReference>
<evidence type="ECO:0000256" key="4">
    <source>
        <dbReference type="PROSITE-ProRule" id="PRU00146"/>
    </source>
</evidence>
<dbReference type="InterPro" id="IPR005312">
    <property type="entry name" value="DUF1759"/>
</dbReference>
<accession>A0ABM1XWD1</accession>
<feature type="region of interest" description="Disordered" evidence="6">
    <location>
        <begin position="374"/>
        <end position="405"/>
    </location>
</feature>
<dbReference type="InterPro" id="IPR008042">
    <property type="entry name" value="Retrotrans_Pao"/>
</dbReference>
<dbReference type="InterPro" id="IPR011011">
    <property type="entry name" value="Znf_FYVE_PHD"/>
</dbReference>
<evidence type="ECO:0000313" key="9">
    <source>
        <dbReference type="Proteomes" id="UP000069940"/>
    </source>
</evidence>
<protein>
    <recommendedName>
        <fullName evidence="7">PHD-type domain-containing protein</fullName>
    </recommendedName>
</protein>
<feature type="coiled-coil region" evidence="5">
    <location>
        <begin position="191"/>
        <end position="233"/>
    </location>
</feature>
<dbReference type="RefSeq" id="XP_062704643.1">
    <property type="nucleotide sequence ID" value="XM_062848659.1"/>
</dbReference>
<evidence type="ECO:0000256" key="6">
    <source>
        <dbReference type="SAM" id="MobiDB-lite"/>
    </source>
</evidence>
<keyword evidence="9" id="KW-1185">Reference proteome</keyword>
<organism evidence="8 9">
    <name type="scientific">Aedes albopictus</name>
    <name type="common">Asian tiger mosquito</name>
    <name type="synonym">Stegomyia albopicta</name>
    <dbReference type="NCBI Taxonomy" id="7160"/>
    <lineage>
        <taxon>Eukaryota</taxon>
        <taxon>Metazoa</taxon>
        <taxon>Ecdysozoa</taxon>
        <taxon>Arthropoda</taxon>
        <taxon>Hexapoda</taxon>
        <taxon>Insecta</taxon>
        <taxon>Pterygota</taxon>
        <taxon>Neoptera</taxon>
        <taxon>Endopterygota</taxon>
        <taxon>Diptera</taxon>
        <taxon>Nematocera</taxon>
        <taxon>Culicoidea</taxon>
        <taxon>Culicidae</taxon>
        <taxon>Culicinae</taxon>
        <taxon>Aedini</taxon>
        <taxon>Aedes</taxon>
        <taxon>Stegomyia</taxon>
    </lineage>
</organism>
<feature type="compositionally biased region" description="Polar residues" evidence="6">
    <location>
        <begin position="1"/>
        <end position="14"/>
    </location>
</feature>
<dbReference type="PANTHER" id="PTHR47331">
    <property type="entry name" value="PHD-TYPE DOMAIN-CONTAINING PROTEIN"/>
    <property type="match status" value="1"/>
</dbReference>
<feature type="domain" description="PHD-type" evidence="7">
    <location>
        <begin position="42"/>
        <end position="90"/>
    </location>
</feature>
<dbReference type="InterPro" id="IPR013083">
    <property type="entry name" value="Znf_RING/FYVE/PHD"/>
</dbReference>
<dbReference type="Gene3D" id="3.10.10.10">
    <property type="entry name" value="HIV Type 1 Reverse Transcriptase, subunit A, domain 1"/>
    <property type="match status" value="1"/>
</dbReference>
<dbReference type="SMART" id="SM00249">
    <property type="entry name" value="PHD"/>
    <property type="match status" value="1"/>
</dbReference>
<feature type="compositionally biased region" description="Polar residues" evidence="6">
    <location>
        <begin position="386"/>
        <end position="405"/>
    </location>
</feature>
<dbReference type="InterPro" id="IPR019787">
    <property type="entry name" value="Znf_PHD-finger"/>
</dbReference>
<dbReference type="Gene3D" id="3.30.70.270">
    <property type="match status" value="1"/>
</dbReference>
<dbReference type="InterPro" id="IPR001965">
    <property type="entry name" value="Znf_PHD"/>
</dbReference>